<evidence type="ECO:0000313" key="3">
    <source>
        <dbReference type="Proteomes" id="UP000198599"/>
    </source>
</evidence>
<dbReference type="SUPFAM" id="SSF51569">
    <property type="entry name" value="Aldolase"/>
    <property type="match status" value="1"/>
</dbReference>
<dbReference type="SUPFAM" id="SSF89000">
    <property type="entry name" value="post-HMGL domain-like"/>
    <property type="match status" value="1"/>
</dbReference>
<dbReference type="InterPro" id="IPR000891">
    <property type="entry name" value="PYR_CT"/>
</dbReference>
<dbReference type="Gene3D" id="3.20.20.70">
    <property type="entry name" value="Aldolase class I"/>
    <property type="match status" value="1"/>
</dbReference>
<protein>
    <submittedName>
        <fullName evidence="2">Oxaloacetate decarboxylase, alpha subunit</fullName>
    </submittedName>
</protein>
<evidence type="ECO:0000313" key="2">
    <source>
        <dbReference type="EMBL" id="SFN86762.1"/>
    </source>
</evidence>
<dbReference type="PANTHER" id="PTHR43778:SF2">
    <property type="entry name" value="PYRUVATE CARBOXYLASE, MITOCHONDRIAL"/>
    <property type="match status" value="1"/>
</dbReference>
<gene>
    <name evidence="2" type="ORF">SAMN04487859_11063</name>
</gene>
<dbReference type="GO" id="GO:0004736">
    <property type="term" value="F:pyruvate carboxylase activity"/>
    <property type="evidence" value="ECO:0007669"/>
    <property type="project" value="TreeGrafter"/>
</dbReference>
<keyword evidence="3" id="KW-1185">Reference proteome</keyword>
<dbReference type="Pfam" id="PF02436">
    <property type="entry name" value="PYC_OADA"/>
    <property type="match status" value="1"/>
</dbReference>
<dbReference type="STRING" id="1005928.SAMN04487859_11063"/>
<dbReference type="AlphaFoldDB" id="A0A1I5CIS8"/>
<dbReference type="CDD" id="cd07937">
    <property type="entry name" value="DRE_TIM_PC_TC_5S"/>
    <property type="match status" value="1"/>
</dbReference>
<feature type="domain" description="Pyruvate carboxyltransferase" evidence="1">
    <location>
        <begin position="5"/>
        <end position="266"/>
    </location>
</feature>
<evidence type="ECO:0000259" key="1">
    <source>
        <dbReference type="PROSITE" id="PS50991"/>
    </source>
</evidence>
<dbReference type="PANTHER" id="PTHR43778">
    <property type="entry name" value="PYRUVATE CARBOXYLASE"/>
    <property type="match status" value="1"/>
</dbReference>
<dbReference type="InterPro" id="IPR013785">
    <property type="entry name" value="Aldolase_TIM"/>
</dbReference>
<reference evidence="3" key="1">
    <citation type="submission" date="2016-10" db="EMBL/GenBank/DDBJ databases">
        <authorList>
            <person name="Varghese N."/>
            <person name="Submissions S."/>
        </authorList>
    </citation>
    <scope>NUCLEOTIDE SEQUENCE [LARGE SCALE GENOMIC DNA]</scope>
    <source>
        <strain evidence="3">DSM 28463</strain>
    </source>
</reference>
<dbReference type="InterPro" id="IPR003379">
    <property type="entry name" value="Carboxylase_cons_dom"/>
</dbReference>
<dbReference type="RefSeq" id="WP_092838031.1">
    <property type="nucleotide sequence ID" value="NZ_FOVP01000010.1"/>
</dbReference>
<dbReference type="GO" id="GO:0006094">
    <property type="term" value="P:gluconeogenesis"/>
    <property type="evidence" value="ECO:0007669"/>
    <property type="project" value="TreeGrafter"/>
</dbReference>
<accession>A0A1I5CIS8</accession>
<dbReference type="EMBL" id="FOVP01000010">
    <property type="protein sequence ID" value="SFN86762.1"/>
    <property type="molecule type" value="Genomic_DNA"/>
</dbReference>
<dbReference type="PROSITE" id="PS50991">
    <property type="entry name" value="PYR_CT"/>
    <property type="match status" value="1"/>
</dbReference>
<proteinExistence type="predicted"/>
<dbReference type="InterPro" id="IPR055268">
    <property type="entry name" value="PCB-like"/>
</dbReference>
<organism evidence="2 3">
    <name type="scientific">Roseovarius lutimaris</name>
    <dbReference type="NCBI Taxonomy" id="1005928"/>
    <lineage>
        <taxon>Bacteria</taxon>
        <taxon>Pseudomonadati</taxon>
        <taxon>Pseudomonadota</taxon>
        <taxon>Alphaproteobacteria</taxon>
        <taxon>Rhodobacterales</taxon>
        <taxon>Roseobacteraceae</taxon>
        <taxon>Roseovarius</taxon>
    </lineage>
</organism>
<sequence>MTRQIRLIDVTLRDAHQCLWATRMTTGMMQEIAPRLDRAGFEAIDLVGGAVFDVMVRYLKEDPWERMRILNRWITKTPLIIHTRGQSLFTFEFFPDDIVELAAERFAANGMRYHTPYDPLNDMRNLEIPIKSAKRHGLHVVGGLVYTFSPVHTDTYFASKAKELLALGVDGIFLKDASGLLRPERIATLVPALKKVMGEVPLQIHTHCNSGLAPYVVLQAVEHGVEVVHTATSTLANGVSHSPTELVTRNLRRRGYDVGIDLGAIEEVAEQLAFIAKAEGKPIGQPQEYDEFHFHHQCAGGMVSNLAYQLETMGLKERLNEILEEAGHVRRELGYPIVVSPFAQYIITQSILNVMGRDQGKPRYETVPNEVRLYVKGGYGEIAGEIDPNLYDKITRGAEPITERPGALMAPAIKRLRDSRGPFHSDDDLLLAAFYDDKTYRELKDAGPIITDYTLGRTPLITLIKGISERQDITSFHFIQKNVPAKEKA</sequence>
<dbReference type="NCBIfam" id="NF006761">
    <property type="entry name" value="PRK09282.1"/>
    <property type="match status" value="1"/>
</dbReference>
<dbReference type="Proteomes" id="UP000198599">
    <property type="component" value="Unassembled WGS sequence"/>
</dbReference>
<name>A0A1I5CIS8_9RHOB</name>
<dbReference type="OrthoDB" id="9769961at2"/>
<dbReference type="Pfam" id="PF00682">
    <property type="entry name" value="HMGL-like"/>
    <property type="match status" value="1"/>
</dbReference>
<dbReference type="GO" id="GO:0005737">
    <property type="term" value="C:cytoplasm"/>
    <property type="evidence" value="ECO:0007669"/>
    <property type="project" value="TreeGrafter"/>
</dbReference>